<dbReference type="InterPro" id="IPR045337">
    <property type="entry name" value="MmgE_PrpD_C"/>
</dbReference>
<reference evidence="4 5" key="1">
    <citation type="submission" date="2015-10" db="EMBL/GenBank/DDBJ databases">
        <title>Draft genome sequence of pyrrolomycin-producing Streptomyces vitaminophilus.</title>
        <authorList>
            <person name="Graham D.E."/>
            <person name="Mahan K.M."/>
            <person name="Klingeman D.M."/>
            <person name="Hettich R.L."/>
            <person name="Parry R.J."/>
        </authorList>
    </citation>
    <scope>NUCLEOTIDE SEQUENCE [LARGE SCALE GENOMIC DNA]</scope>
    <source>
        <strain evidence="4 5">ATCC 31673</strain>
    </source>
</reference>
<organism evidence="4 5">
    <name type="scientific">Wenjunlia vitaminophila</name>
    <name type="common">Streptomyces vitaminophilus</name>
    <dbReference type="NCBI Taxonomy" id="76728"/>
    <lineage>
        <taxon>Bacteria</taxon>
        <taxon>Bacillati</taxon>
        <taxon>Actinomycetota</taxon>
        <taxon>Actinomycetes</taxon>
        <taxon>Kitasatosporales</taxon>
        <taxon>Streptomycetaceae</taxon>
        <taxon>Wenjunlia</taxon>
    </lineage>
</organism>
<dbReference type="OrthoDB" id="9797528at2"/>
<dbReference type="Proteomes" id="UP000050867">
    <property type="component" value="Unassembled WGS sequence"/>
</dbReference>
<dbReference type="PANTHER" id="PTHR16943:SF8">
    <property type="entry name" value="2-METHYLCITRATE DEHYDRATASE"/>
    <property type="match status" value="1"/>
</dbReference>
<evidence type="ECO:0000259" key="2">
    <source>
        <dbReference type="Pfam" id="PF03972"/>
    </source>
</evidence>
<accession>A0A0T6LK77</accession>
<protein>
    <recommendedName>
        <fullName evidence="6">2-methylcitrate dehydratase PrpD</fullName>
    </recommendedName>
</protein>
<evidence type="ECO:0000256" key="1">
    <source>
        <dbReference type="ARBA" id="ARBA00006174"/>
    </source>
</evidence>
<dbReference type="PANTHER" id="PTHR16943">
    <property type="entry name" value="2-METHYLCITRATE DEHYDRATASE-RELATED"/>
    <property type="match status" value="1"/>
</dbReference>
<feature type="domain" description="MmgE/PrpD N-terminal" evidence="2">
    <location>
        <begin position="22"/>
        <end position="244"/>
    </location>
</feature>
<sequence length="505" mass="53479">MTSAAEEPTASGSTTAVDSLTRRLARWTAGLRLDDVPERVIPVAVSQVISHLATVRASVAHPMGRRLLTAFGQPDPADPARTAHLLAALSSCLYLEDTMYAGHVAHAGVGVPVAHQERQRLDGRGLLAAVIAANESAARVTAAATLGPFRGQQASHTHLVAAVAARLHGAGADHDALLNAWGLALAAPPLWLRPSFLGSDAKVLSAAVPVRIAMDACDAAAAGLTGRDDLLEHPDGVLAKFAHAPVPEAVVAGLGERWHTETLSFKLFPGAVHLDALVECAAELHRRLRPRGADDVEAVEMHVPRMTMVMSRHAGRYTRGPDSPLVAVNMWAGYNVATALLTGGLGVADLAEPLVRDPDRWALAGKLTMIPDETLSQEGIAGTAPVGEALRQAGPRALDWRTELPGKPLEQLLEELGPPSPTFEHATKKLGCRMVVRMADGRRDSYAMDAGTGSVGSPSWSAHPELVRDKLLATGADKETARTLARLPELSVDELSRVLRQVLTW</sequence>
<dbReference type="AlphaFoldDB" id="A0A0T6LK77"/>
<gene>
    <name evidence="4" type="ORF">AQ490_11395</name>
</gene>
<feature type="domain" description="MmgE/PrpD C-terminal" evidence="3">
    <location>
        <begin position="268"/>
        <end position="379"/>
    </location>
</feature>
<dbReference type="EMBL" id="LLZU01000039">
    <property type="protein sequence ID" value="KRV46493.1"/>
    <property type="molecule type" value="Genomic_DNA"/>
</dbReference>
<dbReference type="RefSeq" id="WP_018386581.1">
    <property type="nucleotide sequence ID" value="NZ_LLZU01000039.1"/>
</dbReference>
<evidence type="ECO:0000259" key="3">
    <source>
        <dbReference type="Pfam" id="PF19305"/>
    </source>
</evidence>
<evidence type="ECO:0008006" key="6">
    <source>
        <dbReference type="Google" id="ProtNLM"/>
    </source>
</evidence>
<dbReference type="InterPro" id="IPR005656">
    <property type="entry name" value="MmgE_PrpD"/>
</dbReference>
<dbReference type="Gene3D" id="1.10.4100.10">
    <property type="entry name" value="2-methylcitrate dehydratase PrpD"/>
    <property type="match status" value="1"/>
</dbReference>
<keyword evidence="5" id="KW-1185">Reference proteome</keyword>
<dbReference type="InterPro" id="IPR036148">
    <property type="entry name" value="MmgE/PrpD_sf"/>
</dbReference>
<dbReference type="InterPro" id="IPR045336">
    <property type="entry name" value="MmgE_PrpD_N"/>
</dbReference>
<proteinExistence type="inferred from homology"/>
<dbReference type="InterPro" id="IPR042183">
    <property type="entry name" value="MmgE/PrpD_sf_1"/>
</dbReference>
<dbReference type="STRING" id="76728.AQ490_11395"/>
<dbReference type="eggNOG" id="COG2079">
    <property type="taxonomic scope" value="Bacteria"/>
</dbReference>
<comment type="caution">
    <text evidence="4">The sequence shown here is derived from an EMBL/GenBank/DDBJ whole genome shotgun (WGS) entry which is preliminary data.</text>
</comment>
<evidence type="ECO:0000313" key="4">
    <source>
        <dbReference type="EMBL" id="KRV46493.1"/>
    </source>
</evidence>
<dbReference type="Pfam" id="PF19305">
    <property type="entry name" value="MmgE_PrpD_C"/>
    <property type="match status" value="1"/>
</dbReference>
<dbReference type="Pfam" id="PF03972">
    <property type="entry name" value="MmgE_PrpD_N"/>
    <property type="match status" value="1"/>
</dbReference>
<comment type="similarity">
    <text evidence="1">Belongs to the PrpD family.</text>
</comment>
<dbReference type="GO" id="GO:0016829">
    <property type="term" value="F:lyase activity"/>
    <property type="evidence" value="ECO:0007669"/>
    <property type="project" value="InterPro"/>
</dbReference>
<name>A0A0T6LK77_WENVI</name>
<dbReference type="SUPFAM" id="SSF103378">
    <property type="entry name" value="2-methylcitrate dehydratase PrpD"/>
    <property type="match status" value="1"/>
</dbReference>
<evidence type="ECO:0000313" key="5">
    <source>
        <dbReference type="Proteomes" id="UP000050867"/>
    </source>
</evidence>